<feature type="domain" description="HD" evidence="1">
    <location>
        <begin position="138"/>
        <end position="259"/>
    </location>
</feature>
<dbReference type="InterPro" id="IPR003607">
    <property type="entry name" value="HD/PDEase_dom"/>
</dbReference>
<name>A0ABW3L0X7_9BACI</name>
<dbReference type="NCBIfam" id="TIGR00277">
    <property type="entry name" value="HDIG"/>
    <property type="match status" value="1"/>
</dbReference>
<evidence type="ECO:0000259" key="2">
    <source>
        <dbReference type="PROSITE" id="PS51832"/>
    </source>
</evidence>
<reference evidence="4" key="1">
    <citation type="journal article" date="2019" name="Int. J. Syst. Evol. Microbiol.">
        <title>The Global Catalogue of Microorganisms (GCM) 10K type strain sequencing project: providing services to taxonomists for standard genome sequencing and annotation.</title>
        <authorList>
            <consortium name="The Broad Institute Genomics Platform"/>
            <consortium name="The Broad Institute Genome Sequencing Center for Infectious Disease"/>
            <person name="Wu L."/>
            <person name="Ma J."/>
        </authorList>
    </citation>
    <scope>NUCLEOTIDE SEQUENCE [LARGE SCALE GENOMIC DNA]</scope>
    <source>
        <strain evidence="4">CCUG 56607</strain>
    </source>
</reference>
<keyword evidence="3" id="KW-0378">Hydrolase</keyword>
<dbReference type="EC" id="3.1.4.-" evidence="3"/>
<feature type="domain" description="HD-GYP" evidence="2">
    <location>
        <begin position="116"/>
        <end position="304"/>
    </location>
</feature>
<sequence>MRNLEGFNIGKKGSALERVKYDHNDISLLTYGDGIEVLSQTINKGRLFYVYPSDNHEILEFYFLVSGRIICDMNDGKVTLGPGDYFTIRGIEEPIHFEVVEDVTFLCVNTEQQFMHISKGISDLMDIVKQVERKDRYTFQHSDRVANYAVKIAKKLKLRKESLVNLTNASLLHDIGKIHTPEEVLNKPGRLTEEEFDLIKKHPGDGAKMIKESYYQELVPIIEQHHERLNGSGYPNGLKGDDIVLEARIIAVSDTFDAMTEDRSYRKAFTKEYALNEIKSMARSHYDPTVVEAFEVVLNEDKIL</sequence>
<dbReference type="CDD" id="cd00077">
    <property type="entry name" value="HDc"/>
    <property type="match status" value="1"/>
</dbReference>
<dbReference type="SMART" id="SM00471">
    <property type="entry name" value="HDc"/>
    <property type="match status" value="1"/>
</dbReference>
<dbReference type="Proteomes" id="UP001596990">
    <property type="component" value="Unassembled WGS sequence"/>
</dbReference>
<dbReference type="PROSITE" id="PS51831">
    <property type="entry name" value="HD"/>
    <property type="match status" value="1"/>
</dbReference>
<dbReference type="InterPro" id="IPR006674">
    <property type="entry name" value="HD_domain"/>
</dbReference>
<evidence type="ECO:0000313" key="4">
    <source>
        <dbReference type="Proteomes" id="UP001596990"/>
    </source>
</evidence>
<accession>A0ABW3L0X7</accession>
<dbReference type="PROSITE" id="PS51832">
    <property type="entry name" value="HD_GYP"/>
    <property type="match status" value="1"/>
</dbReference>
<proteinExistence type="predicted"/>
<dbReference type="InterPro" id="IPR011051">
    <property type="entry name" value="RmlC_Cupin_sf"/>
</dbReference>
<organism evidence="3 4">
    <name type="scientific">Thalassobacillus hwangdonensis</name>
    <dbReference type="NCBI Taxonomy" id="546108"/>
    <lineage>
        <taxon>Bacteria</taxon>
        <taxon>Bacillati</taxon>
        <taxon>Bacillota</taxon>
        <taxon>Bacilli</taxon>
        <taxon>Bacillales</taxon>
        <taxon>Bacillaceae</taxon>
        <taxon>Thalassobacillus</taxon>
    </lineage>
</organism>
<keyword evidence="4" id="KW-1185">Reference proteome</keyword>
<dbReference type="InterPro" id="IPR014710">
    <property type="entry name" value="RmlC-like_jellyroll"/>
</dbReference>
<dbReference type="SUPFAM" id="SSF51182">
    <property type="entry name" value="RmlC-like cupins"/>
    <property type="match status" value="1"/>
</dbReference>
<dbReference type="PANTHER" id="PTHR43155">
    <property type="entry name" value="CYCLIC DI-GMP PHOSPHODIESTERASE PA4108-RELATED"/>
    <property type="match status" value="1"/>
</dbReference>
<dbReference type="InterPro" id="IPR037522">
    <property type="entry name" value="HD_GYP_dom"/>
</dbReference>
<dbReference type="EMBL" id="JBHTKL010000005">
    <property type="protein sequence ID" value="MFD1019739.1"/>
    <property type="molecule type" value="Genomic_DNA"/>
</dbReference>
<protein>
    <submittedName>
        <fullName evidence="3">HD-GYP domain-containing protein</fullName>
        <ecNumber evidence="3">3.1.4.-</ecNumber>
    </submittedName>
</protein>
<gene>
    <name evidence="3" type="ORF">ACFQ2J_11200</name>
</gene>
<dbReference type="GO" id="GO:0016787">
    <property type="term" value="F:hydrolase activity"/>
    <property type="evidence" value="ECO:0007669"/>
    <property type="project" value="UniProtKB-KW"/>
</dbReference>
<evidence type="ECO:0000259" key="1">
    <source>
        <dbReference type="PROSITE" id="PS51831"/>
    </source>
</evidence>
<dbReference type="InterPro" id="IPR006675">
    <property type="entry name" value="HDIG_dom"/>
</dbReference>
<dbReference type="RefSeq" id="WP_386060122.1">
    <property type="nucleotide sequence ID" value="NZ_JBHTKL010000005.1"/>
</dbReference>
<dbReference type="Gene3D" id="2.60.120.10">
    <property type="entry name" value="Jelly Rolls"/>
    <property type="match status" value="1"/>
</dbReference>
<dbReference type="Gene3D" id="1.10.3210.10">
    <property type="entry name" value="Hypothetical protein af1432"/>
    <property type="match status" value="1"/>
</dbReference>
<evidence type="ECO:0000313" key="3">
    <source>
        <dbReference type="EMBL" id="MFD1019739.1"/>
    </source>
</evidence>
<comment type="caution">
    <text evidence="3">The sequence shown here is derived from an EMBL/GenBank/DDBJ whole genome shotgun (WGS) entry which is preliminary data.</text>
</comment>
<dbReference type="SUPFAM" id="SSF109604">
    <property type="entry name" value="HD-domain/PDEase-like"/>
    <property type="match status" value="1"/>
</dbReference>
<dbReference type="Pfam" id="PF13487">
    <property type="entry name" value="HD_5"/>
    <property type="match status" value="1"/>
</dbReference>